<comment type="similarity">
    <text evidence="7">Belongs to the binding-protein-dependent transport system permease family.</text>
</comment>
<dbReference type="SUPFAM" id="SSF161098">
    <property type="entry name" value="MetI-like"/>
    <property type="match status" value="1"/>
</dbReference>
<feature type="transmembrane region" description="Helical" evidence="7">
    <location>
        <begin position="148"/>
        <end position="171"/>
    </location>
</feature>
<feature type="transmembrane region" description="Helical" evidence="7">
    <location>
        <begin position="246"/>
        <end position="267"/>
    </location>
</feature>
<accession>A0ABV8LWV9</accession>
<evidence type="ECO:0000256" key="5">
    <source>
        <dbReference type="ARBA" id="ARBA00022989"/>
    </source>
</evidence>
<sequence length="282" mass="30534">MRRAVRIGYSAAGLLIAAVWAFPIYWMVSTAFKSGKDMYSATPQFVPLHPTGDNFADVFGDSTFWQAAANSLIATVLTVVLAMAVAFAAAVAVARFRFFGRRTFLMSILIMKMVPSIALVIPIFLTLTEIQDASLGALQLTDAVPGLVIAYLAFALPFAVWALRGFVLGVPSELEEAAMIDGCSQVQAFRRVTLPLIVPGLVATSIFTMILAWNEYLLTYFLISSPEKYTLPLWLSHFVTTEGTSFGPLMAGATIIALPVAVFFMFVQRNLARGLTAGAVRG</sequence>
<feature type="transmembrane region" description="Helical" evidence="7">
    <location>
        <begin position="7"/>
        <end position="28"/>
    </location>
</feature>
<feature type="transmembrane region" description="Helical" evidence="7">
    <location>
        <begin position="192"/>
        <end position="213"/>
    </location>
</feature>
<dbReference type="PANTHER" id="PTHR32243">
    <property type="entry name" value="MALTOSE TRANSPORT SYSTEM PERMEASE-RELATED"/>
    <property type="match status" value="1"/>
</dbReference>
<dbReference type="Gene3D" id="1.10.3720.10">
    <property type="entry name" value="MetI-like"/>
    <property type="match status" value="1"/>
</dbReference>
<feature type="domain" description="ABC transmembrane type-1" evidence="8">
    <location>
        <begin position="68"/>
        <end position="267"/>
    </location>
</feature>
<comment type="caution">
    <text evidence="9">The sequence shown here is derived from an EMBL/GenBank/DDBJ whole genome shotgun (WGS) entry which is preliminary data.</text>
</comment>
<organism evidence="9 10">
    <name type="scientific">Hamadaea flava</name>
    <dbReference type="NCBI Taxonomy" id="1742688"/>
    <lineage>
        <taxon>Bacteria</taxon>
        <taxon>Bacillati</taxon>
        <taxon>Actinomycetota</taxon>
        <taxon>Actinomycetes</taxon>
        <taxon>Micromonosporales</taxon>
        <taxon>Micromonosporaceae</taxon>
        <taxon>Hamadaea</taxon>
    </lineage>
</organism>
<keyword evidence="2 7" id="KW-0813">Transport</keyword>
<dbReference type="CDD" id="cd06261">
    <property type="entry name" value="TM_PBP2"/>
    <property type="match status" value="1"/>
</dbReference>
<evidence type="ECO:0000256" key="2">
    <source>
        <dbReference type="ARBA" id="ARBA00022448"/>
    </source>
</evidence>
<evidence type="ECO:0000313" key="10">
    <source>
        <dbReference type="Proteomes" id="UP001595816"/>
    </source>
</evidence>
<evidence type="ECO:0000259" key="8">
    <source>
        <dbReference type="PROSITE" id="PS50928"/>
    </source>
</evidence>
<dbReference type="Proteomes" id="UP001595816">
    <property type="component" value="Unassembled WGS sequence"/>
</dbReference>
<keyword evidence="6 7" id="KW-0472">Membrane</keyword>
<name>A0ABV8LWV9_9ACTN</name>
<proteinExistence type="inferred from homology"/>
<dbReference type="InterPro" id="IPR050901">
    <property type="entry name" value="BP-dep_ABC_trans_perm"/>
</dbReference>
<dbReference type="EMBL" id="JBHSAY010000023">
    <property type="protein sequence ID" value="MFC4135541.1"/>
    <property type="molecule type" value="Genomic_DNA"/>
</dbReference>
<keyword evidence="5 7" id="KW-1133">Transmembrane helix</keyword>
<dbReference type="InterPro" id="IPR035906">
    <property type="entry name" value="MetI-like_sf"/>
</dbReference>
<feature type="transmembrane region" description="Helical" evidence="7">
    <location>
        <begin position="104"/>
        <end position="128"/>
    </location>
</feature>
<dbReference type="Pfam" id="PF00528">
    <property type="entry name" value="BPD_transp_1"/>
    <property type="match status" value="1"/>
</dbReference>
<comment type="subcellular location">
    <subcellularLocation>
        <location evidence="1 7">Cell membrane</location>
        <topology evidence="1 7">Multi-pass membrane protein</topology>
    </subcellularLocation>
</comment>
<dbReference type="PROSITE" id="PS50928">
    <property type="entry name" value="ABC_TM1"/>
    <property type="match status" value="1"/>
</dbReference>
<evidence type="ECO:0000313" key="9">
    <source>
        <dbReference type="EMBL" id="MFC4135541.1"/>
    </source>
</evidence>
<keyword evidence="4 7" id="KW-0812">Transmembrane</keyword>
<dbReference type="PANTHER" id="PTHR32243:SF18">
    <property type="entry name" value="INNER MEMBRANE ABC TRANSPORTER PERMEASE PROTEIN YCJP"/>
    <property type="match status" value="1"/>
</dbReference>
<dbReference type="InterPro" id="IPR000515">
    <property type="entry name" value="MetI-like"/>
</dbReference>
<evidence type="ECO:0000256" key="3">
    <source>
        <dbReference type="ARBA" id="ARBA00022475"/>
    </source>
</evidence>
<protein>
    <submittedName>
        <fullName evidence="9">Carbohydrate ABC transporter permease</fullName>
    </submittedName>
</protein>
<evidence type="ECO:0000256" key="7">
    <source>
        <dbReference type="RuleBase" id="RU363032"/>
    </source>
</evidence>
<evidence type="ECO:0000256" key="4">
    <source>
        <dbReference type="ARBA" id="ARBA00022692"/>
    </source>
</evidence>
<reference evidence="10" key="1">
    <citation type="journal article" date="2019" name="Int. J. Syst. Evol. Microbiol.">
        <title>The Global Catalogue of Microorganisms (GCM) 10K type strain sequencing project: providing services to taxonomists for standard genome sequencing and annotation.</title>
        <authorList>
            <consortium name="The Broad Institute Genomics Platform"/>
            <consortium name="The Broad Institute Genome Sequencing Center for Infectious Disease"/>
            <person name="Wu L."/>
            <person name="Ma J."/>
        </authorList>
    </citation>
    <scope>NUCLEOTIDE SEQUENCE [LARGE SCALE GENOMIC DNA]</scope>
    <source>
        <strain evidence="10">CGMCC 4.7289</strain>
    </source>
</reference>
<keyword evidence="10" id="KW-1185">Reference proteome</keyword>
<gene>
    <name evidence="9" type="ORF">ACFOZ4_33420</name>
</gene>
<evidence type="ECO:0000256" key="6">
    <source>
        <dbReference type="ARBA" id="ARBA00023136"/>
    </source>
</evidence>
<feature type="transmembrane region" description="Helical" evidence="7">
    <location>
        <begin position="72"/>
        <end position="92"/>
    </location>
</feature>
<evidence type="ECO:0000256" key="1">
    <source>
        <dbReference type="ARBA" id="ARBA00004651"/>
    </source>
</evidence>
<dbReference type="RefSeq" id="WP_253750281.1">
    <property type="nucleotide sequence ID" value="NZ_JAMZDZ010000001.1"/>
</dbReference>
<keyword evidence="3" id="KW-1003">Cell membrane</keyword>